<feature type="domain" description="TonB C-terminal" evidence="11">
    <location>
        <begin position="470"/>
        <end position="562"/>
    </location>
</feature>
<keyword evidence="9 10" id="KW-0472">Membrane</keyword>
<comment type="caution">
    <text evidence="12">The sequence shown here is derived from an EMBL/GenBank/DDBJ whole genome shotgun (WGS) entry which is preliminary data.</text>
</comment>
<reference evidence="12" key="1">
    <citation type="submission" date="2023-07" db="EMBL/GenBank/DDBJ databases">
        <title>The genome sequence of Rhodocytophaga aerolata KACC 12507.</title>
        <authorList>
            <person name="Zhang X."/>
        </authorList>
    </citation>
    <scope>NUCLEOTIDE SEQUENCE</scope>
    <source>
        <strain evidence="12">KACC 12507</strain>
    </source>
</reference>
<dbReference type="PANTHER" id="PTHR33446:SF2">
    <property type="entry name" value="PROTEIN TONB"/>
    <property type="match status" value="1"/>
</dbReference>
<dbReference type="InterPro" id="IPR006260">
    <property type="entry name" value="TonB/TolA_C"/>
</dbReference>
<evidence type="ECO:0000256" key="5">
    <source>
        <dbReference type="ARBA" id="ARBA00022519"/>
    </source>
</evidence>
<evidence type="ECO:0000256" key="4">
    <source>
        <dbReference type="ARBA" id="ARBA00022475"/>
    </source>
</evidence>
<evidence type="ECO:0000313" key="12">
    <source>
        <dbReference type="EMBL" id="MDO1451430.1"/>
    </source>
</evidence>
<keyword evidence="3" id="KW-0813">Transport</keyword>
<evidence type="ECO:0000256" key="2">
    <source>
        <dbReference type="ARBA" id="ARBA00006555"/>
    </source>
</evidence>
<evidence type="ECO:0000313" key="13">
    <source>
        <dbReference type="Proteomes" id="UP001168528"/>
    </source>
</evidence>
<feature type="transmembrane region" description="Helical" evidence="10">
    <location>
        <begin position="38"/>
        <end position="57"/>
    </location>
</feature>
<comment type="similarity">
    <text evidence="2">Belongs to the TonB family.</text>
</comment>
<keyword evidence="7" id="KW-0653">Protein transport</keyword>
<keyword evidence="13" id="KW-1185">Reference proteome</keyword>
<keyword evidence="4" id="KW-1003">Cell membrane</keyword>
<dbReference type="PROSITE" id="PS52015">
    <property type="entry name" value="TONB_CTD"/>
    <property type="match status" value="1"/>
</dbReference>
<evidence type="ECO:0000256" key="3">
    <source>
        <dbReference type="ARBA" id="ARBA00022448"/>
    </source>
</evidence>
<evidence type="ECO:0000256" key="7">
    <source>
        <dbReference type="ARBA" id="ARBA00022927"/>
    </source>
</evidence>
<evidence type="ECO:0000256" key="8">
    <source>
        <dbReference type="ARBA" id="ARBA00022989"/>
    </source>
</evidence>
<feature type="transmembrane region" description="Helical" evidence="10">
    <location>
        <begin position="102"/>
        <end position="126"/>
    </location>
</feature>
<organism evidence="12 13">
    <name type="scientific">Rhodocytophaga aerolata</name>
    <dbReference type="NCBI Taxonomy" id="455078"/>
    <lineage>
        <taxon>Bacteria</taxon>
        <taxon>Pseudomonadati</taxon>
        <taxon>Bacteroidota</taxon>
        <taxon>Cytophagia</taxon>
        <taxon>Cytophagales</taxon>
        <taxon>Rhodocytophagaceae</taxon>
        <taxon>Rhodocytophaga</taxon>
    </lineage>
</organism>
<feature type="transmembrane region" description="Helical" evidence="10">
    <location>
        <begin position="6"/>
        <end position="26"/>
    </location>
</feature>
<dbReference type="SUPFAM" id="SSF74653">
    <property type="entry name" value="TolA/TonB C-terminal domain"/>
    <property type="match status" value="2"/>
</dbReference>
<dbReference type="InterPro" id="IPR037682">
    <property type="entry name" value="TonB_C"/>
</dbReference>
<dbReference type="InterPro" id="IPR008756">
    <property type="entry name" value="Peptidase_M56"/>
</dbReference>
<evidence type="ECO:0000256" key="10">
    <source>
        <dbReference type="SAM" id="Phobius"/>
    </source>
</evidence>
<gene>
    <name evidence="12" type="ORF">Q0590_34465</name>
</gene>
<evidence type="ECO:0000259" key="11">
    <source>
        <dbReference type="PROSITE" id="PS52015"/>
    </source>
</evidence>
<evidence type="ECO:0000256" key="1">
    <source>
        <dbReference type="ARBA" id="ARBA00004383"/>
    </source>
</evidence>
<comment type="subcellular location">
    <subcellularLocation>
        <location evidence="1">Cell inner membrane</location>
        <topology evidence="1">Single-pass membrane protein</topology>
        <orientation evidence="1">Periplasmic side</orientation>
    </subcellularLocation>
</comment>
<sequence>MTTDLMMYLVEASICQGICYLFYQVFLKKEPAFRFNRFYMVAVLALSVVAPFMEVPVEKSIVYLPQQAAMPTMVAVPEVTPAAVEPAVAVPVASLSLWQLMFYGYIAISLLVGMRLLYQIVCLYYLRVSGKRQVYKHYTLICTEGKLPTSSFFGWLFWDNSQVVKPEEKELMIEHELVHIAQHHSRDMLFLQLLKVVFWFNPAIYFFEKSLQEVHECLADKGVVKPENAQQYIRLLVEQALIRHRILILHSFNGSLVHKRIVSIKATQKPSLAFWKMGLSVVLVAAILYVQACQPKEATEPVRIDKLAPENTYWLSAHGKVEASNRFKEGEYLFGHYPKPEVDEFAYPVGGFNPYHTYIQNNLREPIQIKPAGIVKKVFVQFTVDTEGNVRNPKVAPGMGLGPGFDEEAIRVIANGPRWVPAKKNGKPVEASMMEAVVFGQRARFSGLVDAVFQERNAVRSSAEKGGPVPVEGVTNLIHKFTFPYPEEAKTQFIEGTVVVGFTVQADGKASGFEVLQPIHPALDREALRTAQAANAPWKPAMKNGKAQASKVLISFGFYLAD</sequence>
<feature type="transmembrane region" description="Helical" evidence="10">
    <location>
        <begin position="273"/>
        <end position="292"/>
    </location>
</feature>
<dbReference type="Pfam" id="PF05569">
    <property type="entry name" value="Peptidase_M56"/>
    <property type="match status" value="1"/>
</dbReference>
<dbReference type="Gene3D" id="3.30.1150.10">
    <property type="match status" value="2"/>
</dbReference>
<dbReference type="EMBL" id="JAUKPO010000059">
    <property type="protein sequence ID" value="MDO1451430.1"/>
    <property type="molecule type" value="Genomic_DNA"/>
</dbReference>
<accession>A0ABT8RH49</accession>
<protein>
    <submittedName>
        <fullName evidence="12">TonB family protein</fullName>
    </submittedName>
</protein>
<dbReference type="RefSeq" id="WP_302042228.1">
    <property type="nucleotide sequence ID" value="NZ_JAUKPO010000059.1"/>
</dbReference>
<dbReference type="NCBIfam" id="TIGR01352">
    <property type="entry name" value="tonB_Cterm"/>
    <property type="match status" value="1"/>
</dbReference>
<name>A0ABT8RH49_9BACT</name>
<dbReference type="Pfam" id="PF03544">
    <property type="entry name" value="TonB_C"/>
    <property type="match status" value="2"/>
</dbReference>
<dbReference type="PANTHER" id="PTHR33446">
    <property type="entry name" value="PROTEIN TONB-RELATED"/>
    <property type="match status" value="1"/>
</dbReference>
<keyword evidence="6 10" id="KW-0812">Transmembrane</keyword>
<keyword evidence="8 10" id="KW-1133">Transmembrane helix</keyword>
<dbReference type="Proteomes" id="UP001168528">
    <property type="component" value="Unassembled WGS sequence"/>
</dbReference>
<dbReference type="InterPro" id="IPR051045">
    <property type="entry name" value="TonB-dependent_transducer"/>
</dbReference>
<evidence type="ECO:0000256" key="6">
    <source>
        <dbReference type="ARBA" id="ARBA00022692"/>
    </source>
</evidence>
<evidence type="ECO:0000256" key="9">
    <source>
        <dbReference type="ARBA" id="ARBA00023136"/>
    </source>
</evidence>
<keyword evidence="5" id="KW-0997">Cell inner membrane</keyword>
<proteinExistence type="inferred from homology"/>